<dbReference type="AlphaFoldDB" id="A2G250"/>
<dbReference type="VEuPathDB" id="TrichDB:TVAGG3_0375000"/>
<dbReference type="InterPro" id="IPR001806">
    <property type="entry name" value="Small_GTPase"/>
</dbReference>
<sequence length="68" mass="7473">MKITISVLDIGNPQSGKAGLALHYARGTYNENDQVPPDGKLNRQVTFDGNYVDMEIYDPPGQNDFSDA</sequence>
<dbReference type="EMBL" id="DS114267">
    <property type="protein sequence ID" value="EAX88773.1"/>
    <property type="molecule type" value="Genomic_DNA"/>
</dbReference>
<dbReference type="RefSeq" id="XP_001301703.1">
    <property type="nucleotide sequence ID" value="XM_001301702.1"/>
</dbReference>
<dbReference type="GO" id="GO:0003924">
    <property type="term" value="F:GTPase activity"/>
    <property type="evidence" value="ECO:0007669"/>
    <property type="project" value="InterPro"/>
</dbReference>
<dbReference type="Pfam" id="PF00071">
    <property type="entry name" value="Ras"/>
    <property type="match status" value="1"/>
</dbReference>
<proteinExistence type="predicted"/>
<reference evidence="1" key="2">
    <citation type="journal article" date="2007" name="Science">
        <title>Draft genome sequence of the sexually transmitted pathogen Trichomonas vaginalis.</title>
        <authorList>
            <person name="Carlton J.M."/>
            <person name="Hirt R.P."/>
            <person name="Silva J.C."/>
            <person name="Delcher A.L."/>
            <person name="Schatz M."/>
            <person name="Zhao Q."/>
            <person name="Wortman J.R."/>
            <person name="Bidwell S.L."/>
            <person name="Alsmark U.C.M."/>
            <person name="Besteiro S."/>
            <person name="Sicheritz-Ponten T."/>
            <person name="Noel C.J."/>
            <person name="Dacks J.B."/>
            <person name="Foster P.G."/>
            <person name="Simillion C."/>
            <person name="Van de Peer Y."/>
            <person name="Miranda-Saavedra D."/>
            <person name="Barton G.J."/>
            <person name="Westrop G.D."/>
            <person name="Mueller S."/>
            <person name="Dessi D."/>
            <person name="Fiori P.L."/>
            <person name="Ren Q."/>
            <person name="Paulsen I."/>
            <person name="Zhang H."/>
            <person name="Bastida-Corcuera F.D."/>
            <person name="Simoes-Barbosa A."/>
            <person name="Brown M.T."/>
            <person name="Hayes R.D."/>
            <person name="Mukherjee M."/>
            <person name="Okumura C.Y."/>
            <person name="Schneider R."/>
            <person name="Smith A.J."/>
            <person name="Vanacova S."/>
            <person name="Villalvazo M."/>
            <person name="Haas B.J."/>
            <person name="Pertea M."/>
            <person name="Feldblyum T.V."/>
            <person name="Utterback T.R."/>
            <person name="Shu C.L."/>
            <person name="Osoegawa K."/>
            <person name="de Jong P.J."/>
            <person name="Hrdy I."/>
            <person name="Horvathova L."/>
            <person name="Zubacova Z."/>
            <person name="Dolezal P."/>
            <person name="Malik S.B."/>
            <person name="Logsdon J.M. Jr."/>
            <person name="Henze K."/>
            <person name="Gupta A."/>
            <person name="Wang C.C."/>
            <person name="Dunne R.L."/>
            <person name="Upcroft J.A."/>
            <person name="Upcroft P."/>
            <person name="White O."/>
            <person name="Salzberg S.L."/>
            <person name="Tang P."/>
            <person name="Chiu C.-H."/>
            <person name="Lee Y.-S."/>
            <person name="Embley T.M."/>
            <person name="Coombs G.H."/>
            <person name="Mottram J.C."/>
            <person name="Tachezy J."/>
            <person name="Fraser-Liggett C.M."/>
            <person name="Johnson P.J."/>
        </authorList>
    </citation>
    <scope>NUCLEOTIDE SEQUENCE [LARGE SCALE GENOMIC DNA]</scope>
    <source>
        <strain evidence="1">G3</strain>
    </source>
</reference>
<dbReference type="InParanoid" id="A2G250"/>
<dbReference type="Proteomes" id="UP000001542">
    <property type="component" value="Unassembled WGS sequence"/>
</dbReference>
<dbReference type="KEGG" id="tva:4746430"/>
<accession>A2G250</accession>
<evidence type="ECO:0000313" key="2">
    <source>
        <dbReference type="Proteomes" id="UP000001542"/>
    </source>
</evidence>
<dbReference type="GO" id="GO:0005525">
    <property type="term" value="F:GTP binding"/>
    <property type="evidence" value="ECO:0007669"/>
    <property type="project" value="InterPro"/>
</dbReference>
<evidence type="ECO:0000313" key="1">
    <source>
        <dbReference type="EMBL" id="EAX88773.1"/>
    </source>
</evidence>
<organism evidence="1 2">
    <name type="scientific">Trichomonas vaginalis (strain ATCC PRA-98 / G3)</name>
    <dbReference type="NCBI Taxonomy" id="412133"/>
    <lineage>
        <taxon>Eukaryota</taxon>
        <taxon>Metamonada</taxon>
        <taxon>Parabasalia</taxon>
        <taxon>Trichomonadida</taxon>
        <taxon>Trichomonadidae</taxon>
        <taxon>Trichomonas</taxon>
    </lineage>
</organism>
<dbReference type="Gene3D" id="3.40.50.300">
    <property type="entry name" value="P-loop containing nucleotide triphosphate hydrolases"/>
    <property type="match status" value="1"/>
</dbReference>
<protein>
    <submittedName>
        <fullName evidence="1">Uncharacterized protein</fullName>
    </submittedName>
</protein>
<dbReference type="SMR" id="A2G250"/>
<reference evidence="1" key="1">
    <citation type="submission" date="2006-10" db="EMBL/GenBank/DDBJ databases">
        <authorList>
            <person name="Amadeo P."/>
            <person name="Zhao Q."/>
            <person name="Wortman J."/>
            <person name="Fraser-Liggett C."/>
            <person name="Carlton J."/>
        </authorList>
    </citation>
    <scope>NUCLEOTIDE SEQUENCE</scope>
    <source>
        <strain evidence="1">G3</strain>
    </source>
</reference>
<name>A2G250_TRIV3</name>
<dbReference type="SUPFAM" id="SSF52540">
    <property type="entry name" value="P-loop containing nucleoside triphosphate hydrolases"/>
    <property type="match status" value="1"/>
</dbReference>
<gene>
    <name evidence="1" type="ORF">TVAG_477760</name>
</gene>
<keyword evidence="2" id="KW-1185">Reference proteome</keyword>
<dbReference type="VEuPathDB" id="TrichDB:TVAG_477760"/>
<dbReference type="InterPro" id="IPR027417">
    <property type="entry name" value="P-loop_NTPase"/>
</dbReference>